<sequence>MYSTVSMSHVILFRTDYFLGAIKNLRNIRFEEIIKDAILEFYECILYKNLTREDCYSIIRNQIGSSDYEFLNWSMVPLENRPDKTLNLFAKYLPTTGDTTRSLAEASFKKEVFFYDTFLSKIKSLGLEEITDFAPNCYFCRSDDVLIFEDLTLMNYRSVNKTEPFSYDLMSLIIKQLAKLHASSLLYEEKISEKRGKSFRIDHKYKQYLNEINLHINETDGTDIPKKMTMETFKEKVQAEYDAFLNVAVKKSGRFRNVLCQGDFWCSNLLFKMEGGTPVDCRILDYQLLRYLPPAHDLLFLIYVNSDKETRTKHMQQLLEEYYTQLSKIMKKYGHDLNEIYTYEEFLDSCEYMKPSAILIASLYLPVVLCPDQKVQDLFRDEKKFEYIFTVDRRELLEDLYHEGSFRQRIRGIVEDIYDICESKLV</sequence>
<dbReference type="InterPro" id="IPR015897">
    <property type="entry name" value="CHK_kinase-like"/>
</dbReference>
<dbReference type="Pfam" id="PF02958">
    <property type="entry name" value="EcKL"/>
    <property type="match status" value="1"/>
</dbReference>
<organism evidence="2 3">
    <name type="scientific">Molorchus minor</name>
    <dbReference type="NCBI Taxonomy" id="1323400"/>
    <lineage>
        <taxon>Eukaryota</taxon>
        <taxon>Metazoa</taxon>
        <taxon>Ecdysozoa</taxon>
        <taxon>Arthropoda</taxon>
        <taxon>Hexapoda</taxon>
        <taxon>Insecta</taxon>
        <taxon>Pterygota</taxon>
        <taxon>Neoptera</taxon>
        <taxon>Endopterygota</taxon>
        <taxon>Coleoptera</taxon>
        <taxon>Polyphaga</taxon>
        <taxon>Cucujiformia</taxon>
        <taxon>Chrysomeloidea</taxon>
        <taxon>Cerambycidae</taxon>
        <taxon>Lamiinae</taxon>
        <taxon>Monochamini</taxon>
        <taxon>Molorchus</taxon>
    </lineage>
</organism>
<dbReference type="Proteomes" id="UP001162164">
    <property type="component" value="Unassembled WGS sequence"/>
</dbReference>
<dbReference type="SMART" id="SM00587">
    <property type="entry name" value="CHK"/>
    <property type="match status" value="1"/>
</dbReference>
<dbReference type="PANTHER" id="PTHR11012:SF48">
    <property type="entry name" value="CHK KINASE-LIKE DOMAIN-CONTAINING PROTEIN-RELATED"/>
    <property type="match status" value="1"/>
</dbReference>
<dbReference type="PANTHER" id="PTHR11012">
    <property type="entry name" value="PROTEIN KINASE-LIKE DOMAIN-CONTAINING"/>
    <property type="match status" value="1"/>
</dbReference>
<evidence type="ECO:0000313" key="3">
    <source>
        <dbReference type="Proteomes" id="UP001162164"/>
    </source>
</evidence>
<comment type="caution">
    <text evidence="2">The sequence shown here is derived from an EMBL/GenBank/DDBJ whole genome shotgun (WGS) entry which is preliminary data.</text>
</comment>
<dbReference type="Gene3D" id="3.90.1200.10">
    <property type="match status" value="1"/>
</dbReference>
<evidence type="ECO:0000313" key="2">
    <source>
        <dbReference type="EMBL" id="KAJ8965957.1"/>
    </source>
</evidence>
<proteinExistence type="predicted"/>
<reference evidence="2" key="1">
    <citation type="journal article" date="2023" name="Insect Mol. Biol.">
        <title>Genome sequencing provides insights into the evolution of gene families encoding plant cell wall-degrading enzymes in longhorned beetles.</title>
        <authorList>
            <person name="Shin N.R."/>
            <person name="Okamura Y."/>
            <person name="Kirsch R."/>
            <person name="Pauchet Y."/>
        </authorList>
    </citation>
    <scope>NUCLEOTIDE SEQUENCE</scope>
    <source>
        <strain evidence="2">MMC_N1</strain>
    </source>
</reference>
<name>A0ABQ9IUY0_9CUCU</name>
<feature type="domain" description="CHK kinase-like" evidence="1">
    <location>
        <begin position="146"/>
        <end position="332"/>
    </location>
</feature>
<dbReference type="InterPro" id="IPR004119">
    <property type="entry name" value="EcKL"/>
</dbReference>
<keyword evidence="3" id="KW-1185">Reference proteome</keyword>
<dbReference type="EMBL" id="JAPWTJ010002484">
    <property type="protein sequence ID" value="KAJ8965957.1"/>
    <property type="molecule type" value="Genomic_DNA"/>
</dbReference>
<evidence type="ECO:0000259" key="1">
    <source>
        <dbReference type="SMART" id="SM00587"/>
    </source>
</evidence>
<protein>
    <recommendedName>
        <fullName evidence="1">CHK kinase-like domain-containing protein</fullName>
    </recommendedName>
</protein>
<accession>A0ABQ9IUY0</accession>
<dbReference type="InterPro" id="IPR011009">
    <property type="entry name" value="Kinase-like_dom_sf"/>
</dbReference>
<dbReference type="SUPFAM" id="SSF56112">
    <property type="entry name" value="Protein kinase-like (PK-like)"/>
    <property type="match status" value="1"/>
</dbReference>
<gene>
    <name evidence="2" type="ORF">NQ317_009599</name>
</gene>